<dbReference type="SUPFAM" id="SSF63817">
    <property type="entry name" value="Sortase"/>
    <property type="match status" value="1"/>
</dbReference>
<reference evidence="3 4" key="1">
    <citation type="journal article" date="2016" name="Nat. Commun.">
        <title>Thousands of microbial genomes shed light on interconnected biogeochemical processes in an aquifer system.</title>
        <authorList>
            <person name="Anantharaman K."/>
            <person name="Brown C.T."/>
            <person name="Hug L.A."/>
            <person name="Sharon I."/>
            <person name="Castelle C.J."/>
            <person name="Probst A.J."/>
            <person name="Thomas B.C."/>
            <person name="Singh A."/>
            <person name="Wilkins M.J."/>
            <person name="Karaoz U."/>
            <person name="Brodie E.L."/>
            <person name="Williams K.H."/>
            <person name="Hubbard S.S."/>
            <person name="Banfield J.F."/>
        </authorList>
    </citation>
    <scope>NUCLEOTIDE SEQUENCE [LARGE SCALE GENOMIC DNA]</scope>
</reference>
<keyword evidence="2" id="KW-0812">Transmembrane</keyword>
<dbReference type="AlphaFoldDB" id="A0A1G1VDQ9"/>
<evidence type="ECO:0000313" key="4">
    <source>
        <dbReference type="Proteomes" id="UP000178659"/>
    </source>
</evidence>
<dbReference type="EMBL" id="MHCC01000013">
    <property type="protein sequence ID" value="OGY13554.1"/>
    <property type="molecule type" value="Genomic_DNA"/>
</dbReference>
<organism evidence="3 4">
    <name type="scientific">Candidatus Blackburnbacteria bacterium RIFCSPLOWO2_01_FULL_40_20</name>
    <dbReference type="NCBI Taxonomy" id="1797519"/>
    <lineage>
        <taxon>Bacteria</taxon>
        <taxon>Candidatus Blackburniibacteriota</taxon>
    </lineage>
</organism>
<dbReference type="Pfam" id="PF04203">
    <property type="entry name" value="Sortase"/>
    <property type="match status" value="1"/>
</dbReference>
<evidence type="ECO:0000256" key="1">
    <source>
        <dbReference type="ARBA" id="ARBA00022801"/>
    </source>
</evidence>
<dbReference type="Proteomes" id="UP000178659">
    <property type="component" value="Unassembled WGS sequence"/>
</dbReference>
<keyword evidence="2" id="KW-0472">Membrane</keyword>
<dbReference type="InterPro" id="IPR005754">
    <property type="entry name" value="Sortase"/>
</dbReference>
<keyword evidence="2" id="KW-1133">Transmembrane helix</keyword>
<evidence type="ECO:0000313" key="3">
    <source>
        <dbReference type="EMBL" id="OGY13554.1"/>
    </source>
</evidence>
<proteinExistence type="predicted"/>
<accession>A0A1G1VDQ9</accession>
<name>A0A1G1VDQ9_9BACT</name>
<gene>
    <name evidence="3" type="ORF">A3A77_04150</name>
</gene>
<dbReference type="GO" id="GO:0016787">
    <property type="term" value="F:hydrolase activity"/>
    <property type="evidence" value="ECO:0007669"/>
    <property type="project" value="UniProtKB-KW"/>
</dbReference>
<dbReference type="Gene3D" id="2.40.260.10">
    <property type="entry name" value="Sortase"/>
    <property type="match status" value="1"/>
</dbReference>
<sequence>MPNIRIPKGFINSSIFLLSVIMSLGIVSFRVRSPQINIKYSTLGLLKEAKVVIPGIPHNISIPKIDVNTKVELVGLDESYNMGVPKDVDNVGWYRLGHKPGENGNAVIDGHFDSQTGPAIFYKLSELILGDKIIVKDDKGKNFIFSVIDKKSYPYNKLPLKDIFGSQSNPQLVLITCSGQFNRSTQNYSDRTVVYAILTDVN</sequence>
<evidence type="ECO:0008006" key="5">
    <source>
        <dbReference type="Google" id="ProtNLM"/>
    </source>
</evidence>
<dbReference type="CDD" id="cd05829">
    <property type="entry name" value="Sortase_F"/>
    <property type="match status" value="1"/>
</dbReference>
<feature type="transmembrane region" description="Helical" evidence="2">
    <location>
        <begin position="9"/>
        <end position="29"/>
    </location>
</feature>
<dbReference type="InterPro" id="IPR042001">
    <property type="entry name" value="Sortase_F"/>
</dbReference>
<comment type="caution">
    <text evidence="3">The sequence shown here is derived from an EMBL/GenBank/DDBJ whole genome shotgun (WGS) entry which is preliminary data.</text>
</comment>
<evidence type="ECO:0000256" key="2">
    <source>
        <dbReference type="SAM" id="Phobius"/>
    </source>
</evidence>
<keyword evidence="1" id="KW-0378">Hydrolase</keyword>
<protein>
    <recommendedName>
        <fullName evidence="5">Class F sortase</fullName>
    </recommendedName>
</protein>
<dbReference type="InterPro" id="IPR023365">
    <property type="entry name" value="Sortase_dom-sf"/>
</dbReference>